<comment type="caution">
    <text evidence="8">The sequence shown here is derived from an EMBL/GenBank/DDBJ whole genome shotgun (WGS) entry which is preliminary data.</text>
</comment>
<feature type="domain" description="Lipopolysaccharide assembly protein A" evidence="7">
    <location>
        <begin position="93"/>
        <end position="143"/>
    </location>
</feature>
<evidence type="ECO:0000313" key="9">
    <source>
        <dbReference type="Proteomes" id="UP000260925"/>
    </source>
</evidence>
<dbReference type="Proteomes" id="UP000260925">
    <property type="component" value="Unassembled WGS sequence"/>
</dbReference>
<evidence type="ECO:0000313" key="8">
    <source>
        <dbReference type="EMBL" id="HAF72674.1"/>
    </source>
</evidence>
<reference evidence="8 9" key="1">
    <citation type="journal article" date="2018" name="Nat. Biotechnol.">
        <title>A standardized bacterial taxonomy based on genome phylogeny substantially revises the tree of life.</title>
        <authorList>
            <person name="Parks D.H."/>
            <person name="Chuvochina M."/>
            <person name="Waite D.W."/>
            <person name="Rinke C."/>
            <person name="Skarshewski A."/>
            <person name="Chaumeil P.A."/>
            <person name="Hugenholtz P."/>
        </authorList>
    </citation>
    <scope>NUCLEOTIDE SEQUENCE [LARGE SCALE GENOMIC DNA]</scope>
    <source>
        <strain evidence="8">UBA9851</strain>
    </source>
</reference>
<dbReference type="InterPro" id="IPR010445">
    <property type="entry name" value="LapA_dom"/>
</dbReference>
<keyword evidence="1" id="KW-1003">Cell membrane</keyword>
<dbReference type="GO" id="GO:0005886">
    <property type="term" value="C:plasma membrane"/>
    <property type="evidence" value="ECO:0007669"/>
    <property type="project" value="InterPro"/>
</dbReference>
<dbReference type="AlphaFoldDB" id="A0A3B9QVI0"/>
<feature type="transmembrane region" description="Helical" evidence="6">
    <location>
        <begin position="111"/>
        <end position="135"/>
    </location>
</feature>
<keyword evidence="2 6" id="KW-0812">Transmembrane</keyword>
<feature type="compositionally biased region" description="Basic and acidic residues" evidence="5">
    <location>
        <begin position="1"/>
        <end position="15"/>
    </location>
</feature>
<evidence type="ECO:0000256" key="6">
    <source>
        <dbReference type="SAM" id="Phobius"/>
    </source>
</evidence>
<accession>A0A3B9QVI0</accession>
<dbReference type="EMBL" id="DMDD01000164">
    <property type="protein sequence ID" value="HAF72674.1"/>
    <property type="molecule type" value="Genomic_DNA"/>
</dbReference>
<evidence type="ECO:0000256" key="3">
    <source>
        <dbReference type="ARBA" id="ARBA00022989"/>
    </source>
</evidence>
<name>A0A3B9QVI0_9CORY</name>
<feature type="region of interest" description="Disordered" evidence="5">
    <location>
        <begin position="1"/>
        <end position="61"/>
    </location>
</feature>
<sequence>MTNKDQELPEGRPTDADFTDSTVSPDAPDGTELQDTTVSSAAEIPETTDTDNTGDATAVRPGHEVSRTIAGSTWVALIIGAVVLVLLLVFILQNGDSAELNVFFWTWNFPIGVGMLIAAVGGALVAASIGTIRIFQLRRQVRKGN</sequence>
<keyword evidence="4 6" id="KW-0472">Membrane</keyword>
<feature type="transmembrane region" description="Helical" evidence="6">
    <location>
        <begin position="69"/>
        <end position="91"/>
    </location>
</feature>
<dbReference type="Pfam" id="PF06305">
    <property type="entry name" value="LapA_dom"/>
    <property type="match status" value="1"/>
</dbReference>
<organism evidence="8 9">
    <name type="scientific">Corynebacterium variabile</name>
    <dbReference type="NCBI Taxonomy" id="1727"/>
    <lineage>
        <taxon>Bacteria</taxon>
        <taxon>Bacillati</taxon>
        <taxon>Actinomycetota</taxon>
        <taxon>Actinomycetes</taxon>
        <taxon>Mycobacteriales</taxon>
        <taxon>Corynebacteriaceae</taxon>
        <taxon>Corynebacterium</taxon>
    </lineage>
</organism>
<evidence type="ECO:0000256" key="5">
    <source>
        <dbReference type="SAM" id="MobiDB-lite"/>
    </source>
</evidence>
<gene>
    <name evidence="8" type="ORF">DCL06_07180</name>
</gene>
<proteinExistence type="predicted"/>
<evidence type="ECO:0000259" key="7">
    <source>
        <dbReference type="Pfam" id="PF06305"/>
    </source>
</evidence>
<evidence type="ECO:0000256" key="4">
    <source>
        <dbReference type="ARBA" id="ARBA00023136"/>
    </source>
</evidence>
<evidence type="ECO:0000256" key="1">
    <source>
        <dbReference type="ARBA" id="ARBA00022475"/>
    </source>
</evidence>
<evidence type="ECO:0000256" key="2">
    <source>
        <dbReference type="ARBA" id="ARBA00022692"/>
    </source>
</evidence>
<protein>
    <submittedName>
        <fullName evidence="8">DUF1049 domain-containing protein</fullName>
    </submittedName>
</protein>
<keyword evidence="3 6" id="KW-1133">Transmembrane helix</keyword>